<evidence type="ECO:0000256" key="5">
    <source>
        <dbReference type="RuleBase" id="RU365068"/>
    </source>
</evidence>
<protein>
    <recommendedName>
        <fullName evidence="5">ATP-dependent RNA helicase</fullName>
        <ecNumber evidence="5">3.6.4.13</ecNumber>
    </recommendedName>
</protein>
<proteinExistence type="inferred from homology"/>
<dbReference type="STRING" id="436010.A0A166LIE8"/>
<evidence type="ECO:0000259" key="6">
    <source>
        <dbReference type="Pfam" id="PF00271"/>
    </source>
</evidence>
<evidence type="ECO:0000256" key="4">
    <source>
        <dbReference type="ARBA" id="ARBA00022884"/>
    </source>
</evidence>
<keyword evidence="4 5" id="KW-0694">RNA-binding</keyword>
<evidence type="ECO:0000313" key="8">
    <source>
        <dbReference type="Proteomes" id="UP000076532"/>
    </source>
</evidence>
<dbReference type="Pfam" id="PF00271">
    <property type="entry name" value="Helicase_C"/>
    <property type="match status" value="1"/>
</dbReference>
<dbReference type="AlphaFoldDB" id="A0A166LIE8"/>
<dbReference type="Gene3D" id="3.40.50.300">
    <property type="entry name" value="P-loop containing nucleotide triphosphate hydrolases"/>
    <property type="match status" value="2"/>
</dbReference>
<accession>A0A166LIE8</accession>
<dbReference type="EC" id="3.6.4.13" evidence="5"/>
<keyword evidence="5" id="KW-0347">Helicase</keyword>
<dbReference type="GO" id="GO:0005524">
    <property type="term" value="F:ATP binding"/>
    <property type="evidence" value="ECO:0007669"/>
    <property type="project" value="UniProtKB-UniRule"/>
</dbReference>
<comment type="catalytic activity">
    <reaction evidence="5">
        <text>ATP + H2O = ADP + phosphate + H(+)</text>
        <dbReference type="Rhea" id="RHEA:13065"/>
        <dbReference type="ChEBI" id="CHEBI:15377"/>
        <dbReference type="ChEBI" id="CHEBI:15378"/>
        <dbReference type="ChEBI" id="CHEBI:30616"/>
        <dbReference type="ChEBI" id="CHEBI:43474"/>
        <dbReference type="ChEBI" id="CHEBI:456216"/>
        <dbReference type="EC" id="3.6.4.13"/>
    </reaction>
</comment>
<organism evidence="7 8">
    <name type="scientific">Athelia psychrophila</name>
    <dbReference type="NCBI Taxonomy" id="1759441"/>
    <lineage>
        <taxon>Eukaryota</taxon>
        <taxon>Fungi</taxon>
        <taxon>Dikarya</taxon>
        <taxon>Basidiomycota</taxon>
        <taxon>Agaricomycotina</taxon>
        <taxon>Agaricomycetes</taxon>
        <taxon>Agaricomycetidae</taxon>
        <taxon>Atheliales</taxon>
        <taxon>Atheliaceae</taxon>
        <taxon>Athelia</taxon>
    </lineage>
</organism>
<keyword evidence="8" id="KW-1185">Reference proteome</keyword>
<gene>
    <name evidence="7" type="ORF">FIBSPDRAFT_930735</name>
</gene>
<evidence type="ECO:0000256" key="3">
    <source>
        <dbReference type="ARBA" id="ARBA00022840"/>
    </source>
</evidence>
<keyword evidence="2 5" id="KW-0378">Hydrolase</keyword>
<evidence type="ECO:0000256" key="1">
    <source>
        <dbReference type="ARBA" id="ARBA00022741"/>
    </source>
</evidence>
<dbReference type="PANTHER" id="PTHR24031">
    <property type="entry name" value="RNA HELICASE"/>
    <property type="match status" value="1"/>
</dbReference>
<dbReference type="Proteomes" id="UP000076532">
    <property type="component" value="Unassembled WGS sequence"/>
</dbReference>
<reference evidence="7 8" key="1">
    <citation type="journal article" date="2016" name="Mol. Biol. Evol.">
        <title>Comparative Genomics of Early-Diverging Mushroom-Forming Fungi Provides Insights into the Origins of Lignocellulose Decay Capabilities.</title>
        <authorList>
            <person name="Nagy L.G."/>
            <person name="Riley R."/>
            <person name="Tritt A."/>
            <person name="Adam C."/>
            <person name="Daum C."/>
            <person name="Floudas D."/>
            <person name="Sun H."/>
            <person name="Yadav J.S."/>
            <person name="Pangilinan J."/>
            <person name="Larsson K.H."/>
            <person name="Matsuura K."/>
            <person name="Barry K."/>
            <person name="Labutti K."/>
            <person name="Kuo R."/>
            <person name="Ohm R.A."/>
            <person name="Bhattacharya S.S."/>
            <person name="Shirouzu T."/>
            <person name="Yoshinaga Y."/>
            <person name="Martin F.M."/>
            <person name="Grigoriev I.V."/>
            <person name="Hibbett D.S."/>
        </authorList>
    </citation>
    <scope>NUCLEOTIDE SEQUENCE [LARGE SCALE GENOMIC DNA]</scope>
    <source>
        <strain evidence="7 8">CBS 109695</strain>
    </source>
</reference>
<dbReference type="GO" id="GO:0016787">
    <property type="term" value="F:hydrolase activity"/>
    <property type="evidence" value="ECO:0007669"/>
    <property type="project" value="UniProtKB-KW"/>
</dbReference>
<comment type="domain">
    <text evidence="5">The Q motif is unique to and characteristic of the DEAD box family of RNA helicases and controls ATP binding and hydrolysis.</text>
</comment>
<evidence type="ECO:0000256" key="2">
    <source>
        <dbReference type="ARBA" id="ARBA00022801"/>
    </source>
</evidence>
<dbReference type="EMBL" id="KV417535">
    <property type="protein sequence ID" value="KZP22989.1"/>
    <property type="molecule type" value="Genomic_DNA"/>
</dbReference>
<feature type="domain" description="Helicase C-terminal" evidence="6">
    <location>
        <begin position="246"/>
        <end position="276"/>
    </location>
</feature>
<dbReference type="OrthoDB" id="4310724at2759"/>
<dbReference type="InterPro" id="IPR027417">
    <property type="entry name" value="P-loop_NTPase"/>
</dbReference>
<dbReference type="GO" id="GO:0003724">
    <property type="term" value="F:RNA helicase activity"/>
    <property type="evidence" value="ECO:0007669"/>
    <property type="project" value="UniProtKB-EC"/>
</dbReference>
<name>A0A166LIE8_9AGAM</name>
<sequence>MAPYGQKPAMASGSGKTLAYGLPILRPIIARPNRSKKTKRRLKTLALALGWQGRCVCAPPRATKGNANNDPGCLWDIIEDDDELAKQIRGLKFLVVDEANRMVEAGHFEEFEHILRLTFCDARRVVVLFASGRDADIRLLHTLRKDLQRNVKKRSSPRIRGKKDKGLTTLLLRLDFRDPEPTVIEEKDVYLYYFLPRYPGRSLVFLYTIDGIRHCIQARAAAAPQESRQANALGFKGTPNSALLAADIPAVDHIIHYQIPCSADAYVHRNGRTARAMRKGFSMLMREPDEW</sequence>
<evidence type="ECO:0000313" key="7">
    <source>
        <dbReference type="EMBL" id="KZP22989.1"/>
    </source>
</evidence>
<comment type="similarity">
    <text evidence="5">Belongs to the DEAD box helicase family.</text>
</comment>
<dbReference type="GO" id="GO:0003723">
    <property type="term" value="F:RNA binding"/>
    <property type="evidence" value="ECO:0007669"/>
    <property type="project" value="UniProtKB-UniRule"/>
</dbReference>
<keyword evidence="1 5" id="KW-0547">Nucleotide-binding</keyword>
<dbReference type="SUPFAM" id="SSF52540">
    <property type="entry name" value="P-loop containing nucleoside triphosphate hydrolases"/>
    <property type="match status" value="1"/>
</dbReference>
<keyword evidence="3 5" id="KW-0067">ATP-binding</keyword>
<dbReference type="InterPro" id="IPR001650">
    <property type="entry name" value="Helicase_C-like"/>
</dbReference>
<comment type="function">
    <text evidence="5">RNA helicase.</text>
</comment>